<evidence type="ECO:0000256" key="2">
    <source>
        <dbReference type="SAM" id="MobiDB-lite"/>
    </source>
</evidence>
<dbReference type="Proteomes" id="UP001201812">
    <property type="component" value="Unassembled WGS sequence"/>
</dbReference>
<dbReference type="Gene3D" id="2.10.25.10">
    <property type="entry name" value="Laminin"/>
    <property type="match status" value="2"/>
</dbReference>
<evidence type="ECO:0000313" key="5">
    <source>
        <dbReference type="Proteomes" id="UP001201812"/>
    </source>
</evidence>
<dbReference type="SUPFAM" id="SSF57567">
    <property type="entry name" value="Serine protease inhibitors"/>
    <property type="match status" value="1"/>
</dbReference>
<feature type="chain" id="PRO_5042188039" evidence="3">
    <location>
        <begin position="19"/>
        <end position="268"/>
    </location>
</feature>
<comment type="caution">
    <text evidence="4">The sequence shown here is derived from an EMBL/GenBank/DDBJ whole genome shotgun (WGS) entry which is preliminary data.</text>
</comment>
<feature type="signal peptide" evidence="3">
    <location>
        <begin position="1"/>
        <end position="18"/>
    </location>
</feature>
<keyword evidence="1" id="KW-0646">Protease inhibitor</keyword>
<sequence length="268" mass="28999">MLFLLLALLAPLVDMSLGTECIVWGIEGSTCGMPEDPNVFDGWCCGGGLKCEMVDGYGTCVRDSNPQTPPTEKPVTVGTVKPTTTGLASNTQTQPPTEKPVTVGTVKPTTTGPADHCDVNEHYEKCPKCPEWTCSQIRPLRNVSEGYSNRAASNGTAGGPNDRCATEDHAECLGKSDCYCNLGHARNEKTGKCILKEECHIDCGANAHFEKCPQWKDNKCEELKKPKIPTSKYTSNYCLQPGCRCDKGHARGKDGTCMKIGDKECITK</sequence>
<organism evidence="4 5">
    <name type="scientific">Ditylenchus destructor</name>
    <dbReference type="NCBI Taxonomy" id="166010"/>
    <lineage>
        <taxon>Eukaryota</taxon>
        <taxon>Metazoa</taxon>
        <taxon>Ecdysozoa</taxon>
        <taxon>Nematoda</taxon>
        <taxon>Chromadorea</taxon>
        <taxon>Rhabditida</taxon>
        <taxon>Tylenchina</taxon>
        <taxon>Tylenchomorpha</taxon>
        <taxon>Sphaerularioidea</taxon>
        <taxon>Anguinidae</taxon>
        <taxon>Anguininae</taxon>
        <taxon>Ditylenchus</taxon>
    </lineage>
</organism>
<gene>
    <name evidence="4" type="ORF">DdX_17736</name>
</gene>
<protein>
    <submittedName>
        <fullName evidence="4">Uncharacterized protein</fullName>
    </submittedName>
</protein>
<name>A0AAD4MLW9_9BILA</name>
<evidence type="ECO:0000256" key="1">
    <source>
        <dbReference type="ARBA" id="ARBA00022900"/>
    </source>
</evidence>
<dbReference type="AlphaFoldDB" id="A0AAD4MLW9"/>
<keyword evidence="5" id="KW-1185">Reference proteome</keyword>
<evidence type="ECO:0000256" key="3">
    <source>
        <dbReference type="SAM" id="SignalP"/>
    </source>
</evidence>
<keyword evidence="3" id="KW-0732">Signal</keyword>
<dbReference type="GO" id="GO:0004867">
    <property type="term" value="F:serine-type endopeptidase inhibitor activity"/>
    <property type="evidence" value="ECO:0007669"/>
    <property type="project" value="UniProtKB-KW"/>
</dbReference>
<keyword evidence="1" id="KW-0722">Serine protease inhibitor</keyword>
<accession>A0AAD4MLW9</accession>
<dbReference type="InterPro" id="IPR036084">
    <property type="entry name" value="Ser_inhib-like_sf"/>
</dbReference>
<reference evidence="4" key="1">
    <citation type="submission" date="2022-01" db="EMBL/GenBank/DDBJ databases">
        <title>Genome Sequence Resource for Two Populations of Ditylenchus destructor, the Migratory Endoparasitic Phytonematode.</title>
        <authorList>
            <person name="Zhang H."/>
            <person name="Lin R."/>
            <person name="Xie B."/>
        </authorList>
    </citation>
    <scope>NUCLEOTIDE SEQUENCE</scope>
    <source>
        <strain evidence="4">BazhouSP</strain>
    </source>
</reference>
<feature type="region of interest" description="Disordered" evidence="2">
    <location>
        <begin position="84"/>
        <end position="105"/>
    </location>
</feature>
<feature type="compositionally biased region" description="Low complexity" evidence="2">
    <location>
        <begin position="95"/>
        <end position="105"/>
    </location>
</feature>
<proteinExistence type="predicted"/>
<dbReference type="EMBL" id="JAKKPZ010000206">
    <property type="protein sequence ID" value="KAI1698733.1"/>
    <property type="molecule type" value="Genomic_DNA"/>
</dbReference>
<evidence type="ECO:0000313" key="4">
    <source>
        <dbReference type="EMBL" id="KAI1698733.1"/>
    </source>
</evidence>